<dbReference type="GO" id="GO:0045892">
    <property type="term" value="P:negative regulation of DNA-templated transcription"/>
    <property type="evidence" value="ECO:0007669"/>
    <property type="project" value="InterPro"/>
</dbReference>
<dbReference type="SUPFAM" id="SSF46785">
    <property type="entry name" value="Winged helix' DNA-binding domain"/>
    <property type="match status" value="1"/>
</dbReference>
<comment type="similarity">
    <text evidence="1">Belongs to the BlaI transcriptional regulatory family.</text>
</comment>
<evidence type="ECO:0000256" key="1">
    <source>
        <dbReference type="ARBA" id="ARBA00011046"/>
    </source>
</evidence>
<dbReference type="Proteomes" id="UP001154095">
    <property type="component" value="Chromosome"/>
</dbReference>
<evidence type="ECO:0000313" key="6">
    <source>
        <dbReference type="EMBL" id="CAH2761023.1"/>
    </source>
</evidence>
<dbReference type="GO" id="GO:0003677">
    <property type="term" value="F:DNA binding"/>
    <property type="evidence" value="ECO:0007669"/>
    <property type="project" value="UniProtKB-KW"/>
</dbReference>
<dbReference type="EMBL" id="OW659496">
    <property type="protein sequence ID" value="CAH2761023.1"/>
    <property type="molecule type" value="Genomic_DNA"/>
</dbReference>
<keyword evidence="2" id="KW-0805">Transcription regulation</keyword>
<gene>
    <name evidence="5" type="primary">copY</name>
    <name evidence="5" type="ORF">ERYAMS2_00482</name>
    <name evidence="6" type="ORF">ERYAMS_00192</name>
</gene>
<name>A0AAU9VE58_9FIRM</name>
<keyword evidence="4" id="KW-0804">Transcription</keyword>
<evidence type="ECO:0000313" key="7">
    <source>
        <dbReference type="Proteomes" id="UP001154095"/>
    </source>
</evidence>
<evidence type="ECO:0000313" key="8">
    <source>
        <dbReference type="Proteomes" id="UP001154111"/>
    </source>
</evidence>
<dbReference type="AlphaFoldDB" id="A0AAU9VE58"/>
<evidence type="ECO:0000256" key="2">
    <source>
        <dbReference type="ARBA" id="ARBA00023015"/>
    </source>
</evidence>
<accession>A0AAU9VE58</accession>
<dbReference type="Proteomes" id="UP001154111">
    <property type="component" value="Chromosome"/>
</dbReference>
<dbReference type="InterPro" id="IPR036388">
    <property type="entry name" value="WH-like_DNA-bd_sf"/>
</dbReference>
<evidence type="ECO:0000313" key="5">
    <source>
        <dbReference type="EMBL" id="CAH2761012.1"/>
    </source>
</evidence>
<dbReference type="RefSeq" id="WP_254007166.1">
    <property type="nucleotide sequence ID" value="NZ_OW659477.1"/>
</dbReference>
<dbReference type="EMBL" id="OW659477">
    <property type="protein sequence ID" value="CAH2761012.1"/>
    <property type="molecule type" value="Genomic_DNA"/>
</dbReference>
<dbReference type="NCBIfam" id="TIGR02698">
    <property type="entry name" value="CopY_TcrY"/>
    <property type="match status" value="1"/>
</dbReference>
<keyword evidence="7" id="KW-1185">Reference proteome</keyword>
<evidence type="ECO:0000256" key="4">
    <source>
        <dbReference type="ARBA" id="ARBA00023163"/>
    </source>
</evidence>
<proteinExistence type="inferred from homology"/>
<dbReference type="Pfam" id="PF03965">
    <property type="entry name" value="Penicillinase_R"/>
    <property type="match status" value="1"/>
</dbReference>
<dbReference type="PIRSF" id="PIRSF019455">
    <property type="entry name" value="CopR_AtkY"/>
    <property type="match status" value="1"/>
</dbReference>
<dbReference type="InterPro" id="IPR005650">
    <property type="entry name" value="BlaI_family"/>
</dbReference>
<dbReference type="Gene3D" id="1.10.10.10">
    <property type="entry name" value="Winged helix-like DNA-binding domain superfamily/Winged helix DNA-binding domain"/>
    <property type="match status" value="1"/>
</dbReference>
<reference evidence="5" key="1">
    <citation type="submission" date="2022-04" db="EMBL/GenBank/DDBJ databases">
        <authorList>
            <person name="Forde T."/>
        </authorList>
    </citation>
    <scope>NUCLEOTIDE SEQUENCE</scope>
    <source>
        <strain evidence="5">A18Y016a</strain>
        <strain evidence="6">A18Y020d</strain>
    </source>
</reference>
<organism evidence="5 8">
    <name type="scientific">Erysipelothrix amsterdamensis</name>
    <dbReference type="NCBI Taxonomy" id="2929157"/>
    <lineage>
        <taxon>Bacteria</taxon>
        <taxon>Bacillati</taxon>
        <taxon>Bacillota</taxon>
        <taxon>Erysipelotrichia</taxon>
        <taxon>Erysipelotrichales</taxon>
        <taxon>Erysipelotrichaceae</taxon>
        <taxon>Erysipelothrix</taxon>
    </lineage>
</organism>
<sequence>MKHTKLVSDSEWEVLRVLWTLNHATSREVADHFKNVKNWEPATTKTLISRLVKKGYVKADTEGKAYVYRPTMTEKQGTQSRIMEAFDSICAQEVGSTLRNIIDHYDLSHQDKKMLMVALNDKEAVDSVDCNCVVSCGCDQDNCSCKKA</sequence>
<keyword evidence="3" id="KW-0238">DNA-binding</keyword>
<evidence type="ECO:0000256" key="3">
    <source>
        <dbReference type="ARBA" id="ARBA00023125"/>
    </source>
</evidence>
<dbReference type="InterPro" id="IPR014071">
    <property type="entry name" value="Cu_transp_CopY/TcrY"/>
</dbReference>
<protein>
    <submittedName>
        <fullName evidence="5">CopY/TcrY family copper transport repressor</fullName>
    </submittedName>
</protein>
<dbReference type="InterPro" id="IPR036390">
    <property type="entry name" value="WH_DNA-bd_sf"/>
</dbReference>